<comment type="similarity">
    <text evidence="2 12">Belongs to the integrin beta chain family.</text>
</comment>
<dbReference type="SMART" id="SM00187">
    <property type="entry name" value="INB"/>
    <property type="match status" value="1"/>
</dbReference>
<keyword evidence="8 12" id="KW-0401">Integrin</keyword>
<keyword evidence="10" id="KW-1015">Disulfide bond</keyword>
<dbReference type="STRING" id="6689.A0A3R7MAA2"/>
<evidence type="ECO:0000256" key="4">
    <source>
        <dbReference type="ARBA" id="ARBA00022692"/>
    </source>
</evidence>
<comment type="caution">
    <text evidence="15">The sequence shown here is derived from an EMBL/GenBank/DDBJ whole genome shotgun (WGS) entry which is preliminary data.</text>
</comment>
<dbReference type="GO" id="GO:0033627">
    <property type="term" value="P:cell adhesion mediated by integrin"/>
    <property type="evidence" value="ECO:0007669"/>
    <property type="project" value="TreeGrafter"/>
</dbReference>
<evidence type="ECO:0000256" key="3">
    <source>
        <dbReference type="ARBA" id="ARBA00022536"/>
    </source>
</evidence>
<comment type="subcellular location">
    <subcellularLocation>
        <location evidence="12">Cell membrane</location>
        <topology evidence="12">Single-pass type I membrane protein</topology>
    </subcellularLocation>
    <subcellularLocation>
        <location evidence="1">Membrane</location>
        <topology evidence="1">Single-pass type I membrane protein</topology>
    </subcellularLocation>
</comment>
<evidence type="ECO:0000256" key="10">
    <source>
        <dbReference type="ARBA" id="ARBA00023157"/>
    </source>
</evidence>
<feature type="domain" description="Integrin beta subunit VWA" evidence="14">
    <location>
        <begin position="28"/>
        <end position="261"/>
    </location>
</feature>
<keyword evidence="11" id="KW-0325">Glycoprotein</keyword>
<name>A0A3R7MAA2_PENVA</name>
<evidence type="ECO:0000256" key="2">
    <source>
        <dbReference type="ARBA" id="ARBA00007449"/>
    </source>
</evidence>
<dbReference type="GO" id="GO:0098609">
    <property type="term" value="P:cell-cell adhesion"/>
    <property type="evidence" value="ECO:0007669"/>
    <property type="project" value="TreeGrafter"/>
</dbReference>
<evidence type="ECO:0000256" key="7">
    <source>
        <dbReference type="ARBA" id="ARBA00022989"/>
    </source>
</evidence>
<keyword evidence="4 12" id="KW-0812">Transmembrane</keyword>
<feature type="chain" id="PRO_5018781982" description="Integrin beta" evidence="13">
    <location>
        <begin position="19"/>
        <end position="261"/>
    </location>
</feature>
<evidence type="ECO:0000256" key="13">
    <source>
        <dbReference type="SAM" id="SignalP"/>
    </source>
</evidence>
<dbReference type="AlphaFoldDB" id="A0A3R7MAA2"/>
<reference evidence="15 16" key="1">
    <citation type="submission" date="2018-04" db="EMBL/GenBank/DDBJ databases">
        <authorList>
            <person name="Zhang X."/>
            <person name="Yuan J."/>
            <person name="Li F."/>
            <person name="Xiang J."/>
        </authorList>
    </citation>
    <scope>NUCLEOTIDE SEQUENCE [LARGE SCALE GENOMIC DNA]</scope>
    <source>
        <tissue evidence="15">Muscle</tissue>
    </source>
</reference>
<evidence type="ECO:0000256" key="1">
    <source>
        <dbReference type="ARBA" id="ARBA00004479"/>
    </source>
</evidence>
<dbReference type="InterPro" id="IPR002369">
    <property type="entry name" value="Integrin_bsu_VWA"/>
</dbReference>
<keyword evidence="5 13" id="KW-0732">Signal</keyword>
<gene>
    <name evidence="15" type="ORF">C7M84_005027</name>
</gene>
<protein>
    <recommendedName>
        <fullName evidence="12">Integrin beta</fullName>
    </recommendedName>
</protein>
<keyword evidence="3" id="KW-0245">EGF-like domain</keyword>
<evidence type="ECO:0000313" key="15">
    <source>
        <dbReference type="EMBL" id="ROT76380.1"/>
    </source>
</evidence>
<evidence type="ECO:0000256" key="11">
    <source>
        <dbReference type="ARBA" id="ARBA00023180"/>
    </source>
</evidence>
<evidence type="ECO:0000256" key="5">
    <source>
        <dbReference type="ARBA" id="ARBA00022729"/>
    </source>
</evidence>
<dbReference type="PRINTS" id="PR01186">
    <property type="entry name" value="INTEGRINB"/>
</dbReference>
<keyword evidence="6" id="KW-0677">Repeat</keyword>
<dbReference type="GO" id="GO:0008305">
    <property type="term" value="C:integrin complex"/>
    <property type="evidence" value="ECO:0007669"/>
    <property type="project" value="TreeGrafter"/>
</dbReference>
<evidence type="ECO:0000259" key="14">
    <source>
        <dbReference type="SMART" id="SM00187"/>
    </source>
</evidence>
<keyword evidence="12" id="KW-0130">Cell adhesion</keyword>
<evidence type="ECO:0000256" key="12">
    <source>
        <dbReference type="RuleBase" id="RU000633"/>
    </source>
</evidence>
<feature type="signal peptide" evidence="13">
    <location>
        <begin position="1"/>
        <end position="18"/>
    </location>
</feature>
<keyword evidence="7" id="KW-1133">Transmembrane helix</keyword>
<evidence type="ECO:0000256" key="8">
    <source>
        <dbReference type="ARBA" id="ARBA00023037"/>
    </source>
</evidence>
<sequence length="261" mass="29060">MRPPLLVFCLASLPFCLAADVPGCQHDSCTTCIRHPTCVWCYEPNNRTARPRCRSRERADFPAVCHGEKSDPQNAYGVVRDEPLSADGDVENILQMSPQEVNLTVRIKETFNISLTYKHMANYPADIYYMMDGSKSMADDKDMLHSVGKELAEGMKKITSNLQLGFGIFVDKPVLPYVSTMSKNEAAYSFKNVLPLTSNTSAFTEEVKRAEGATNQDFPEGGFDGLMQAIVCEKDIKWRNASVRVIFFSTDAGFHFAGTGR</sequence>
<dbReference type="Gene3D" id="3.40.50.410">
    <property type="entry name" value="von Willebrand factor, type A domain"/>
    <property type="match status" value="1"/>
</dbReference>
<dbReference type="GO" id="GO:0016477">
    <property type="term" value="P:cell migration"/>
    <property type="evidence" value="ECO:0007669"/>
    <property type="project" value="TreeGrafter"/>
</dbReference>
<dbReference type="Proteomes" id="UP000283509">
    <property type="component" value="Unassembled WGS sequence"/>
</dbReference>
<dbReference type="OrthoDB" id="410592at2759"/>
<dbReference type="InterPro" id="IPR033760">
    <property type="entry name" value="Integrin_beta_N"/>
</dbReference>
<dbReference type="GO" id="GO:0009986">
    <property type="term" value="C:cell surface"/>
    <property type="evidence" value="ECO:0007669"/>
    <property type="project" value="TreeGrafter"/>
</dbReference>
<dbReference type="GO" id="GO:0007229">
    <property type="term" value="P:integrin-mediated signaling pathway"/>
    <property type="evidence" value="ECO:0007669"/>
    <property type="project" value="UniProtKB-KW"/>
</dbReference>
<dbReference type="SUPFAM" id="SSF103575">
    <property type="entry name" value="Plexin repeat"/>
    <property type="match status" value="1"/>
</dbReference>
<organism evidence="15 16">
    <name type="scientific">Penaeus vannamei</name>
    <name type="common">Whiteleg shrimp</name>
    <name type="synonym">Litopenaeus vannamei</name>
    <dbReference type="NCBI Taxonomy" id="6689"/>
    <lineage>
        <taxon>Eukaryota</taxon>
        <taxon>Metazoa</taxon>
        <taxon>Ecdysozoa</taxon>
        <taxon>Arthropoda</taxon>
        <taxon>Crustacea</taxon>
        <taxon>Multicrustacea</taxon>
        <taxon>Malacostraca</taxon>
        <taxon>Eumalacostraca</taxon>
        <taxon>Eucarida</taxon>
        <taxon>Decapoda</taxon>
        <taxon>Dendrobranchiata</taxon>
        <taxon>Penaeoidea</taxon>
        <taxon>Penaeidae</taxon>
        <taxon>Penaeus</taxon>
    </lineage>
</organism>
<dbReference type="GO" id="GO:0007160">
    <property type="term" value="P:cell-matrix adhesion"/>
    <property type="evidence" value="ECO:0007669"/>
    <property type="project" value="TreeGrafter"/>
</dbReference>
<dbReference type="InterPro" id="IPR015812">
    <property type="entry name" value="Integrin_bsu"/>
</dbReference>
<proteinExistence type="inferred from homology"/>
<evidence type="ECO:0000313" key="16">
    <source>
        <dbReference type="Proteomes" id="UP000283509"/>
    </source>
</evidence>
<keyword evidence="9" id="KW-0472">Membrane</keyword>
<evidence type="ECO:0000256" key="6">
    <source>
        <dbReference type="ARBA" id="ARBA00022737"/>
    </source>
</evidence>
<dbReference type="PANTHER" id="PTHR10082">
    <property type="entry name" value="INTEGRIN BETA SUBUNIT"/>
    <property type="match status" value="1"/>
</dbReference>
<dbReference type="PANTHER" id="PTHR10082:SF60">
    <property type="entry name" value="INTEGRIN BETA-PS"/>
    <property type="match status" value="1"/>
</dbReference>
<dbReference type="GO" id="GO:0005178">
    <property type="term" value="F:integrin binding"/>
    <property type="evidence" value="ECO:0007669"/>
    <property type="project" value="TreeGrafter"/>
</dbReference>
<dbReference type="Pfam" id="PF17205">
    <property type="entry name" value="PSI_integrin"/>
    <property type="match status" value="1"/>
</dbReference>
<dbReference type="GO" id="GO:0005925">
    <property type="term" value="C:focal adhesion"/>
    <property type="evidence" value="ECO:0007669"/>
    <property type="project" value="TreeGrafter"/>
</dbReference>
<keyword evidence="16" id="KW-1185">Reference proteome</keyword>
<reference evidence="15 16" key="2">
    <citation type="submission" date="2019-01" db="EMBL/GenBank/DDBJ databases">
        <title>The decoding of complex shrimp genome reveals the adaptation for benthos swimmer, frequently molting mechanism and breeding impact on genome.</title>
        <authorList>
            <person name="Sun Y."/>
            <person name="Gao Y."/>
            <person name="Yu Y."/>
        </authorList>
    </citation>
    <scope>NUCLEOTIDE SEQUENCE [LARGE SCALE GENOMIC DNA]</scope>
    <source>
        <tissue evidence="15">Muscle</tissue>
    </source>
</reference>
<dbReference type="SUPFAM" id="SSF53300">
    <property type="entry name" value="vWA-like"/>
    <property type="match status" value="1"/>
</dbReference>
<evidence type="ECO:0000256" key="9">
    <source>
        <dbReference type="ARBA" id="ARBA00023136"/>
    </source>
</evidence>
<accession>A0A3R7MAA2</accession>
<dbReference type="InterPro" id="IPR036465">
    <property type="entry name" value="vWFA_dom_sf"/>
</dbReference>
<dbReference type="Pfam" id="PF00362">
    <property type="entry name" value="Integrin_beta"/>
    <property type="match status" value="1"/>
</dbReference>
<dbReference type="EMBL" id="QCYY01001667">
    <property type="protein sequence ID" value="ROT76380.1"/>
    <property type="molecule type" value="Genomic_DNA"/>
</dbReference>